<dbReference type="KEGG" id="glj:GKIL_2867"/>
<dbReference type="HOGENOM" id="CLU_1914091_0_0_3"/>
<evidence type="ECO:0000313" key="2">
    <source>
        <dbReference type="EMBL" id="AGY59113.1"/>
    </source>
</evidence>
<dbReference type="STRING" id="1183438.GKIL_2867"/>
<keyword evidence="1" id="KW-0472">Membrane</keyword>
<keyword evidence="3" id="KW-1185">Reference proteome</keyword>
<feature type="transmembrane region" description="Helical" evidence="1">
    <location>
        <begin position="7"/>
        <end position="32"/>
    </location>
</feature>
<dbReference type="AlphaFoldDB" id="U5QJP5"/>
<sequence length="141" mass="15695">MGQNVRLRIVAGAVLLLLAAVLLPFVLFALVARRDFQSAFVFWIVAFPAGTIGFYLLTKALAERRTGLSYSELDLTFARLLKENNWQITASRLAEGAGISIEEARRYLDEKTLVMDGRFSADEQSGEQIYRLQPKPGAGRT</sequence>
<dbReference type="RefSeq" id="WP_023174337.1">
    <property type="nucleotide sequence ID" value="NC_022600.1"/>
</dbReference>
<feature type="transmembrane region" description="Helical" evidence="1">
    <location>
        <begin position="38"/>
        <end position="57"/>
    </location>
</feature>
<reference evidence="2 3" key="1">
    <citation type="journal article" date="2013" name="PLoS ONE">
        <title>Cultivation and Complete Genome Sequencing of Gloeobacter kilaueensis sp. nov., from a Lava Cave in Kilauea Caldera, Hawai'i.</title>
        <authorList>
            <person name="Saw J.H."/>
            <person name="Schatz M."/>
            <person name="Brown M.V."/>
            <person name="Kunkel D.D."/>
            <person name="Foster J.S."/>
            <person name="Shick H."/>
            <person name="Christensen S."/>
            <person name="Hou S."/>
            <person name="Wan X."/>
            <person name="Donachie S.P."/>
        </authorList>
    </citation>
    <scope>NUCLEOTIDE SEQUENCE [LARGE SCALE GENOMIC DNA]</scope>
    <source>
        <strain evidence="3">JS</strain>
    </source>
</reference>
<proteinExistence type="predicted"/>
<evidence type="ECO:0000313" key="3">
    <source>
        <dbReference type="Proteomes" id="UP000017396"/>
    </source>
</evidence>
<evidence type="ECO:0000256" key="1">
    <source>
        <dbReference type="SAM" id="Phobius"/>
    </source>
</evidence>
<protein>
    <submittedName>
        <fullName evidence="2">Transcriptional regulator</fullName>
    </submittedName>
</protein>
<keyword evidence="1" id="KW-1133">Transmembrane helix</keyword>
<keyword evidence="1" id="KW-0812">Transmembrane</keyword>
<dbReference type="Proteomes" id="UP000017396">
    <property type="component" value="Chromosome"/>
</dbReference>
<name>U5QJP5_GLOK1</name>
<dbReference type="OrthoDB" id="574450at2"/>
<accession>U5QJP5</accession>
<dbReference type="EMBL" id="CP003587">
    <property type="protein sequence ID" value="AGY59113.1"/>
    <property type="molecule type" value="Genomic_DNA"/>
</dbReference>
<organism evidence="2 3">
    <name type="scientific">Gloeobacter kilaueensis (strain ATCC BAA-2537 / CCAP 1431/1 / ULC 316 / JS1)</name>
    <dbReference type="NCBI Taxonomy" id="1183438"/>
    <lineage>
        <taxon>Bacteria</taxon>
        <taxon>Bacillati</taxon>
        <taxon>Cyanobacteriota</taxon>
        <taxon>Cyanophyceae</taxon>
        <taxon>Gloeobacterales</taxon>
        <taxon>Gloeobacteraceae</taxon>
        <taxon>Gloeobacter</taxon>
    </lineage>
</organism>
<gene>
    <name evidence="2" type="ORF">GKIL_2867</name>
</gene>